<evidence type="ECO:0000256" key="1">
    <source>
        <dbReference type="SAM" id="Coils"/>
    </source>
</evidence>
<organism evidence="2 3">
    <name type="scientific">Pinctada imbricata</name>
    <name type="common">Atlantic pearl-oyster</name>
    <name type="synonym">Pinctada martensii</name>
    <dbReference type="NCBI Taxonomy" id="66713"/>
    <lineage>
        <taxon>Eukaryota</taxon>
        <taxon>Metazoa</taxon>
        <taxon>Spiralia</taxon>
        <taxon>Lophotrochozoa</taxon>
        <taxon>Mollusca</taxon>
        <taxon>Bivalvia</taxon>
        <taxon>Autobranchia</taxon>
        <taxon>Pteriomorphia</taxon>
        <taxon>Pterioida</taxon>
        <taxon>Pterioidea</taxon>
        <taxon>Pteriidae</taxon>
        <taxon>Pinctada</taxon>
    </lineage>
</organism>
<gene>
    <name evidence="2" type="ORF">FSP39_007391</name>
</gene>
<keyword evidence="3" id="KW-1185">Reference proteome</keyword>
<accession>A0AA89BT75</accession>
<evidence type="ECO:0000313" key="3">
    <source>
        <dbReference type="Proteomes" id="UP001186944"/>
    </source>
</evidence>
<reference evidence="2" key="1">
    <citation type="submission" date="2019-08" db="EMBL/GenBank/DDBJ databases">
        <title>The improved chromosome-level genome for the pearl oyster Pinctada fucata martensii using PacBio sequencing and Hi-C.</title>
        <authorList>
            <person name="Zheng Z."/>
        </authorList>
    </citation>
    <scope>NUCLEOTIDE SEQUENCE</scope>
    <source>
        <strain evidence="2">ZZ-2019</strain>
        <tissue evidence="2">Adductor muscle</tissue>
    </source>
</reference>
<protein>
    <submittedName>
        <fullName evidence="2">Uncharacterized protein</fullName>
    </submittedName>
</protein>
<dbReference type="Proteomes" id="UP001186944">
    <property type="component" value="Unassembled WGS sequence"/>
</dbReference>
<feature type="coiled-coil region" evidence="1">
    <location>
        <begin position="184"/>
        <end position="237"/>
    </location>
</feature>
<comment type="caution">
    <text evidence="2">The sequence shown here is derived from an EMBL/GenBank/DDBJ whole genome shotgun (WGS) entry which is preliminary data.</text>
</comment>
<sequence length="295" mass="35609">MTTYILKRKKHNPLECLERMLNKSTLTTQRITHSAIVDVGTKLLTSRADDSKEKQLRELEEALDEAEQRATRELKTALRRLRNEKDEEKKRALQTQKSYYERLAARVEEQRDRAEDERIRELNKRRDEEQEEALQKQWEECEELKRIAIEEACIALTKKLRQDFILEKEKAVAEALKIQKQKFLIREKESIERTRRECEEIARKEAEMVAALHRAEVERLNKKYDALEQRFQMEVKHKKKIISDFRELQDDYKKFMDYTDGKYHSDYMMNLRYTGLRLAQIQIQENSHRDVKELF</sequence>
<dbReference type="AlphaFoldDB" id="A0AA89BT75"/>
<feature type="coiled-coil region" evidence="1">
    <location>
        <begin position="49"/>
        <end position="139"/>
    </location>
</feature>
<evidence type="ECO:0000313" key="2">
    <source>
        <dbReference type="EMBL" id="KAK3094875.1"/>
    </source>
</evidence>
<proteinExistence type="predicted"/>
<dbReference type="EMBL" id="VSWD01000008">
    <property type="protein sequence ID" value="KAK3094875.1"/>
    <property type="molecule type" value="Genomic_DNA"/>
</dbReference>
<keyword evidence="1" id="KW-0175">Coiled coil</keyword>
<name>A0AA89BT75_PINIB</name>